<sequence length="144" mass="16497">MAELTNRLAELESLGLKIVLIGNGKFQYIQGFIERYKLEDSQVVIVTDPSLQSYRAVEMRRSIWATFGWNAVRGIIRAVIHGHFQNSLEGDLLQQGGTILLDQDQRIVFCHRNKSLTEYAEMTDLVDSIYLLLMKDTAPYCGKW</sequence>
<comment type="caution">
    <text evidence="1">The sequence shown here is derived from an EMBL/GenBank/DDBJ whole genome shotgun (WGS) entry which is preliminary data.</text>
</comment>
<evidence type="ECO:0000313" key="1">
    <source>
        <dbReference type="EMBL" id="GAX62538.1"/>
    </source>
</evidence>
<dbReference type="AlphaFoldDB" id="A0A286U328"/>
<dbReference type="PANTHER" id="PTHR28630">
    <property type="match status" value="1"/>
</dbReference>
<accession>A0A286U328</accession>
<evidence type="ECO:0000313" key="2">
    <source>
        <dbReference type="Proteomes" id="UP000218542"/>
    </source>
</evidence>
<dbReference type="Proteomes" id="UP000218542">
    <property type="component" value="Unassembled WGS sequence"/>
</dbReference>
<dbReference type="Pfam" id="PF13911">
    <property type="entry name" value="AhpC-TSA_2"/>
    <property type="match status" value="1"/>
</dbReference>
<proteinExistence type="predicted"/>
<organism evidence="1 2">
    <name type="scientific">Candidatus Scalindua japonica</name>
    <dbReference type="NCBI Taxonomy" id="1284222"/>
    <lineage>
        <taxon>Bacteria</taxon>
        <taxon>Pseudomonadati</taxon>
        <taxon>Planctomycetota</taxon>
        <taxon>Candidatus Brocadiia</taxon>
        <taxon>Candidatus Brocadiales</taxon>
        <taxon>Candidatus Scalinduaceae</taxon>
        <taxon>Candidatus Scalindua</taxon>
    </lineage>
</organism>
<name>A0A286U328_9BACT</name>
<keyword evidence="2" id="KW-1185">Reference proteome</keyword>
<dbReference type="PANTHER" id="PTHR28630:SF3">
    <property type="entry name" value="PEROXIREDOXIN-LIKE 2C"/>
    <property type="match status" value="1"/>
</dbReference>
<protein>
    <submittedName>
        <fullName evidence="1">CAS/CSE protein</fullName>
    </submittedName>
</protein>
<gene>
    <name evidence="1" type="ORF">SCALIN_C34_0089</name>
</gene>
<reference evidence="2" key="1">
    <citation type="journal article" date="2017" name="Environ. Microbiol. Rep.">
        <title>Genetic Diversity of Marine Anaerobic Ammonium-Oxidizing Bacteria as Revealed by Genomic and Proteomic Analyses of 'Candidatus Scalindua japonica'.</title>
        <authorList>
            <person name="Oshiki M."/>
            <person name="Mizuto K."/>
            <person name="Kimura Z."/>
            <person name="Kindaichi T."/>
            <person name="Satoh H."/>
            <person name="Okabe S."/>
        </authorList>
    </citation>
    <scope>NUCLEOTIDE SEQUENCE [LARGE SCALE GENOMIC DNA]</scope>
    <source>
        <strain evidence="2">husup-a2</strain>
    </source>
</reference>
<dbReference type="EMBL" id="BAOS01000034">
    <property type="protein sequence ID" value="GAX62538.1"/>
    <property type="molecule type" value="Genomic_DNA"/>
</dbReference>
<dbReference type="Gene3D" id="3.40.30.10">
    <property type="entry name" value="Glutaredoxin"/>
    <property type="match status" value="1"/>
</dbReference>
<dbReference type="InterPro" id="IPR032801">
    <property type="entry name" value="PXL2A/B/C"/>
</dbReference>